<gene>
    <name evidence="1" type="ORF">PXEA_LOCUS21556</name>
</gene>
<reference evidence="1" key="1">
    <citation type="submission" date="2018-11" db="EMBL/GenBank/DDBJ databases">
        <authorList>
            <consortium name="Pathogen Informatics"/>
        </authorList>
    </citation>
    <scope>NUCLEOTIDE SEQUENCE</scope>
</reference>
<dbReference type="EMBL" id="CAAALY010092431">
    <property type="protein sequence ID" value="VEL28116.1"/>
    <property type="molecule type" value="Genomic_DNA"/>
</dbReference>
<accession>A0A448X4U4</accession>
<dbReference type="AlphaFoldDB" id="A0A448X4U4"/>
<name>A0A448X4U4_9PLAT</name>
<keyword evidence="2" id="KW-1185">Reference proteome</keyword>
<evidence type="ECO:0000313" key="1">
    <source>
        <dbReference type="EMBL" id="VEL28116.1"/>
    </source>
</evidence>
<proteinExistence type="predicted"/>
<protein>
    <submittedName>
        <fullName evidence="1">Uncharacterized protein</fullName>
    </submittedName>
</protein>
<organism evidence="1 2">
    <name type="scientific">Protopolystoma xenopodis</name>
    <dbReference type="NCBI Taxonomy" id="117903"/>
    <lineage>
        <taxon>Eukaryota</taxon>
        <taxon>Metazoa</taxon>
        <taxon>Spiralia</taxon>
        <taxon>Lophotrochozoa</taxon>
        <taxon>Platyhelminthes</taxon>
        <taxon>Monogenea</taxon>
        <taxon>Polyopisthocotylea</taxon>
        <taxon>Polystomatidea</taxon>
        <taxon>Polystomatidae</taxon>
        <taxon>Protopolystoma</taxon>
    </lineage>
</organism>
<sequence>MASDAKLEAEDDSSWNGMVQPFHILQLLADSNKLAFISALAGLMLTTRIYSQFYRQFCINLNINTSVREQVVNSVY</sequence>
<comment type="caution">
    <text evidence="1">The sequence shown here is derived from an EMBL/GenBank/DDBJ whole genome shotgun (WGS) entry which is preliminary data.</text>
</comment>
<dbReference type="Proteomes" id="UP000784294">
    <property type="component" value="Unassembled WGS sequence"/>
</dbReference>
<evidence type="ECO:0000313" key="2">
    <source>
        <dbReference type="Proteomes" id="UP000784294"/>
    </source>
</evidence>